<keyword evidence="1" id="KW-0812">Transmembrane</keyword>
<keyword evidence="1" id="KW-1133">Transmembrane helix</keyword>
<comment type="caution">
    <text evidence="2">The sequence shown here is derived from an EMBL/GenBank/DDBJ whole genome shotgun (WGS) entry which is preliminary data.</text>
</comment>
<name>A0AAV7J382_COTGL</name>
<feature type="transmembrane region" description="Helical" evidence="1">
    <location>
        <begin position="130"/>
        <end position="154"/>
    </location>
</feature>
<evidence type="ECO:0000256" key="1">
    <source>
        <dbReference type="SAM" id="Phobius"/>
    </source>
</evidence>
<reference evidence="2 3" key="1">
    <citation type="journal article" date="2021" name="J. Hered.">
        <title>A chromosome-level genome assembly of the parasitoid wasp, Cotesia glomerata (Hymenoptera: Braconidae).</title>
        <authorList>
            <person name="Pinto B.J."/>
            <person name="Weis J.J."/>
            <person name="Gamble T."/>
            <person name="Ode P.J."/>
            <person name="Paul R."/>
            <person name="Zaspel J.M."/>
        </authorList>
    </citation>
    <scope>NUCLEOTIDE SEQUENCE [LARGE SCALE GENOMIC DNA]</scope>
    <source>
        <strain evidence="2">CgM1</strain>
    </source>
</reference>
<dbReference type="Proteomes" id="UP000826195">
    <property type="component" value="Unassembled WGS sequence"/>
</dbReference>
<proteinExistence type="predicted"/>
<keyword evidence="1" id="KW-0472">Membrane</keyword>
<keyword evidence="3" id="KW-1185">Reference proteome</keyword>
<evidence type="ECO:0000313" key="3">
    <source>
        <dbReference type="Proteomes" id="UP000826195"/>
    </source>
</evidence>
<sequence>MQHQTSHDTCNNPDDLNASSVLSSTFVSIGSLIQQYLSELAAGTVLPELFSKSCLPRAFEQDLSKRNKSTVPFTEKIPRNRSQLAVFVITEDELFSRKILAVELNARVEAPPSNDSIRLEAGPFINGTGALYLAATCACAFILVVGSVGSALYIRNSKARVQESQ</sequence>
<organism evidence="2 3">
    <name type="scientific">Cotesia glomerata</name>
    <name type="common">Lepidopteran parasitic wasp</name>
    <name type="synonym">Apanteles glomeratus</name>
    <dbReference type="NCBI Taxonomy" id="32391"/>
    <lineage>
        <taxon>Eukaryota</taxon>
        <taxon>Metazoa</taxon>
        <taxon>Ecdysozoa</taxon>
        <taxon>Arthropoda</taxon>
        <taxon>Hexapoda</taxon>
        <taxon>Insecta</taxon>
        <taxon>Pterygota</taxon>
        <taxon>Neoptera</taxon>
        <taxon>Endopterygota</taxon>
        <taxon>Hymenoptera</taxon>
        <taxon>Apocrita</taxon>
        <taxon>Ichneumonoidea</taxon>
        <taxon>Braconidae</taxon>
        <taxon>Microgastrinae</taxon>
        <taxon>Cotesia</taxon>
    </lineage>
</organism>
<dbReference type="AlphaFoldDB" id="A0AAV7J382"/>
<accession>A0AAV7J382</accession>
<evidence type="ECO:0000313" key="2">
    <source>
        <dbReference type="EMBL" id="KAH0567335.1"/>
    </source>
</evidence>
<gene>
    <name evidence="2" type="ORF">KQX54_008527</name>
</gene>
<protein>
    <submittedName>
        <fullName evidence="2">Uncharacterized protein</fullName>
    </submittedName>
</protein>
<dbReference type="EMBL" id="JAHXZJ010000001">
    <property type="protein sequence ID" value="KAH0567335.1"/>
    <property type="molecule type" value="Genomic_DNA"/>
</dbReference>